<gene>
    <name evidence="1" type="ORF">GCM10007216_13170</name>
</gene>
<evidence type="ECO:0000313" key="2">
    <source>
        <dbReference type="Proteomes" id="UP000619534"/>
    </source>
</evidence>
<comment type="caution">
    <text evidence="1">The sequence shown here is derived from an EMBL/GenBank/DDBJ whole genome shotgun (WGS) entry which is preliminary data.</text>
</comment>
<proteinExistence type="predicted"/>
<protein>
    <submittedName>
        <fullName evidence="1">Uncharacterized protein</fullName>
    </submittedName>
</protein>
<reference evidence="2" key="1">
    <citation type="journal article" date="2019" name="Int. J. Syst. Evol. Microbiol.">
        <title>The Global Catalogue of Microorganisms (GCM) 10K type strain sequencing project: providing services to taxonomists for standard genome sequencing and annotation.</title>
        <authorList>
            <consortium name="The Broad Institute Genomics Platform"/>
            <consortium name="The Broad Institute Genome Sequencing Center for Infectious Disease"/>
            <person name="Wu L."/>
            <person name="Ma J."/>
        </authorList>
    </citation>
    <scope>NUCLEOTIDE SEQUENCE [LARGE SCALE GENOMIC DNA]</scope>
    <source>
        <strain evidence="2">CCM 7282</strain>
    </source>
</reference>
<organism evidence="1 2">
    <name type="scientific">Thalassobacillus devorans</name>
    <dbReference type="NCBI Taxonomy" id="279813"/>
    <lineage>
        <taxon>Bacteria</taxon>
        <taxon>Bacillati</taxon>
        <taxon>Bacillota</taxon>
        <taxon>Bacilli</taxon>
        <taxon>Bacillales</taxon>
        <taxon>Bacillaceae</taxon>
        <taxon>Thalassobacillus</taxon>
    </lineage>
</organism>
<dbReference type="EMBL" id="BMCJ01000002">
    <property type="protein sequence ID" value="GGC83901.1"/>
    <property type="molecule type" value="Genomic_DNA"/>
</dbReference>
<dbReference type="RefSeq" id="WP_062441757.1">
    <property type="nucleotide sequence ID" value="NZ_BMCJ01000002.1"/>
</dbReference>
<accession>A0ABQ1NSL1</accession>
<sequence>MDKGYLYVFMLFFAVLISLPNLVNAHSDADFLLEQGTAPLGANDPTCEPSEDKTKPIILVPGTFERSAQNWAELSPVLASKGGLLDSDMRSSGSKKIACSTSFSSMTSINISLSFSLIFSNGTPTVVSATSKFSD</sequence>
<name>A0ABQ1NSL1_9BACI</name>
<keyword evidence="2" id="KW-1185">Reference proteome</keyword>
<evidence type="ECO:0000313" key="1">
    <source>
        <dbReference type="EMBL" id="GGC83901.1"/>
    </source>
</evidence>
<dbReference type="Proteomes" id="UP000619534">
    <property type="component" value="Unassembled WGS sequence"/>
</dbReference>